<evidence type="ECO:0000256" key="3">
    <source>
        <dbReference type="ARBA" id="ARBA00022989"/>
    </source>
</evidence>
<accession>A0ABT8QY64</accession>
<dbReference type="InterPro" id="IPR036640">
    <property type="entry name" value="ABC1_TM_sf"/>
</dbReference>
<keyword evidence="8" id="KW-0547">Nucleotide-binding</keyword>
<evidence type="ECO:0000259" key="6">
    <source>
        <dbReference type="PROSITE" id="PS50893"/>
    </source>
</evidence>
<feature type="transmembrane region" description="Helical" evidence="5">
    <location>
        <begin position="187"/>
        <end position="204"/>
    </location>
</feature>
<keyword evidence="3 5" id="KW-1133">Transmembrane helix</keyword>
<dbReference type="Pfam" id="PF00005">
    <property type="entry name" value="ABC_tran"/>
    <property type="match status" value="1"/>
</dbReference>
<protein>
    <submittedName>
        <fullName evidence="8">ATP-binding cassette domain-containing protein</fullName>
    </submittedName>
</protein>
<evidence type="ECO:0000256" key="5">
    <source>
        <dbReference type="SAM" id="Phobius"/>
    </source>
</evidence>
<proteinExistence type="predicted"/>
<dbReference type="InterPro" id="IPR027417">
    <property type="entry name" value="P-loop_NTPase"/>
</dbReference>
<dbReference type="InterPro" id="IPR039421">
    <property type="entry name" value="Type_1_exporter"/>
</dbReference>
<dbReference type="PANTHER" id="PTHR43394">
    <property type="entry name" value="ATP-DEPENDENT PERMEASE MDL1, MITOCHONDRIAL"/>
    <property type="match status" value="1"/>
</dbReference>
<keyword evidence="8" id="KW-0067">ATP-binding</keyword>
<organism evidence="8 9">
    <name type="scientific">Rhodocytophaga aerolata</name>
    <dbReference type="NCBI Taxonomy" id="455078"/>
    <lineage>
        <taxon>Bacteria</taxon>
        <taxon>Pseudomonadati</taxon>
        <taxon>Bacteroidota</taxon>
        <taxon>Cytophagia</taxon>
        <taxon>Cytophagales</taxon>
        <taxon>Rhodocytophagaceae</taxon>
        <taxon>Rhodocytophaga</taxon>
    </lineage>
</organism>
<keyword evidence="4 5" id="KW-0472">Membrane</keyword>
<evidence type="ECO:0000313" key="8">
    <source>
        <dbReference type="EMBL" id="MDO1444783.1"/>
    </source>
</evidence>
<gene>
    <name evidence="8" type="ORF">Q0590_00900</name>
</gene>
<reference evidence="8" key="1">
    <citation type="submission" date="2023-07" db="EMBL/GenBank/DDBJ databases">
        <title>The genome sequence of Rhodocytophaga aerolata KACC 12507.</title>
        <authorList>
            <person name="Zhang X."/>
        </authorList>
    </citation>
    <scope>NUCLEOTIDE SEQUENCE</scope>
    <source>
        <strain evidence="8">KACC 12507</strain>
    </source>
</reference>
<feature type="transmembrane region" description="Helical" evidence="5">
    <location>
        <begin position="210"/>
        <end position="237"/>
    </location>
</feature>
<keyword evidence="9" id="KW-1185">Reference proteome</keyword>
<dbReference type="Gene3D" id="3.40.50.300">
    <property type="entry name" value="P-loop containing nucleotide triphosphate hydrolases"/>
    <property type="match status" value="1"/>
</dbReference>
<dbReference type="SUPFAM" id="SSF90123">
    <property type="entry name" value="ABC transporter transmembrane region"/>
    <property type="match status" value="1"/>
</dbReference>
<evidence type="ECO:0000313" key="9">
    <source>
        <dbReference type="Proteomes" id="UP001168528"/>
    </source>
</evidence>
<dbReference type="EMBL" id="JAUKPO010000001">
    <property type="protein sequence ID" value="MDO1444783.1"/>
    <property type="molecule type" value="Genomic_DNA"/>
</dbReference>
<dbReference type="GO" id="GO:0005524">
    <property type="term" value="F:ATP binding"/>
    <property type="evidence" value="ECO:0007669"/>
    <property type="project" value="UniProtKB-KW"/>
</dbReference>
<sequence>MKASVIQDIIYKVGELTGPPGELAGFRKKVKTDYEYTREELNSFIYDLTDEGRHIHIAFTNNTIAVANLSAFLDSITFPVILFTETYPGDIEPALVYRNESDALEVISYPSGTVKVYPGAALLLSNVQLYLLPEEQTSSQQTQLITSFPIKYYSQTLGQENPESEKKSPPSPLQRLLRLLNTEKKDIWYIYVYAIVVGLISLVLPLGTQAIIGMISGGMFFSSVVVLISIIIVGVLVSGGLQIMQVTLVEVLQQRIFARAAFEFAFRVPKIKPEAFASYYPPELMNRFFDVVVIQKSLPKILVDLSGAVLQIFFGIILLAFYHPAFLAFGMLFLSFLFLMFRFTGPKGLETSLSESKYKYKIAAWLEEIARTFPSFRLAGDSNLHIDRMDDYVNNYLYYRKSHFSILKNQYIYIVIFKTLIIGALLILGSILVVDNQITLGQFVASEVVVVLVVGAVEKIIFNMENVYDLLTATEKVGTVTDLPLEKDKGSKIKFNQYTKGVHIKLDNVQYKYPESTRYALQNINLEVKPGERIGIAGTFAAGRHTLANLLAGSINTAFEGSITINSMSMRDIQASAWRVAVDSNLFSYDIFDGSIQENISMNRARIKQEDIWWAIEHTGLSSYVNKLPEGIDTKVSALGTKLTRSTRHKLILARCIASRPKLLIFNDDMQDMQRAERLQLISFLIQKDNPWTLLAITNDTSFLSQCDKVVLMDESRIVEQGTYAELAEHPVLKEVTITNIA</sequence>
<dbReference type="SUPFAM" id="SSF52540">
    <property type="entry name" value="P-loop containing nucleoside triphosphate hydrolases"/>
    <property type="match status" value="1"/>
</dbReference>
<feature type="transmembrane region" description="Helical" evidence="5">
    <location>
        <begin position="411"/>
        <end position="434"/>
    </location>
</feature>
<dbReference type="PROSITE" id="PS50929">
    <property type="entry name" value="ABC_TM1F"/>
    <property type="match status" value="1"/>
</dbReference>
<dbReference type="Pfam" id="PF00664">
    <property type="entry name" value="ABC_membrane"/>
    <property type="match status" value="1"/>
</dbReference>
<dbReference type="PANTHER" id="PTHR43394:SF4">
    <property type="entry name" value="TOXIN SECRETION ABC TRANSPORTER ATP-BINDING PROTEIN"/>
    <property type="match status" value="1"/>
</dbReference>
<dbReference type="InterPro" id="IPR003439">
    <property type="entry name" value="ABC_transporter-like_ATP-bd"/>
</dbReference>
<evidence type="ECO:0000256" key="1">
    <source>
        <dbReference type="ARBA" id="ARBA00004651"/>
    </source>
</evidence>
<dbReference type="Proteomes" id="UP001168528">
    <property type="component" value="Unassembled WGS sequence"/>
</dbReference>
<comment type="caution">
    <text evidence="8">The sequence shown here is derived from an EMBL/GenBank/DDBJ whole genome shotgun (WGS) entry which is preliminary data.</text>
</comment>
<comment type="subcellular location">
    <subcellularLocation>
        <location evidence="1">Cell membrane</location>
        <topology evidence="1">Multi-pass membrane protein</topology>
    </subcellularLocation>
</comment>
<evidence type="ECO:0000256" key="2">
    <source>
        <dbReference type="ARBA" id="ARBA00022692"/>
    </source>
</evidence>
<evidence type="ECO:0000256" key="4">
    <source>
        <dbReference type="ARBA" id="ARBA00023136"/>
    </source>
</evidence>
<dbReference type="RefSeq" id="WP_302035585.1">
    <property type="nucleotide sequence ID" value="NZ_JAUKPO010000001.1"/>
</dbReference>
<dbReference type="Gene3D" id="1.20.1560.10">
    <property type="entry name" value="ABC transporter type 1, transmembrane domain"/>
    <property type="match status" value="1"/>
</dbReference>
<dbReference type="PROSITE" id="PS50893">
    <property type="entry name" value="ABC_TRANSPORTER_2"/>
    <property type="match status" value="1"/>
</dbReference>
<feature type="domain" description="ABC transmembrane type-1" evidence="7">
    <location>
        <begin position="192"/>
        <end position="469"/>
    </location>
</feature>
<keyword evidence="2 5" id="KW-0812">Transmembrane</keyword>
<feature type="transmembrane region" description="Helical" evidence="5">
    <location>
        <begin position="440"/>
        <end position="457"/>
    </location>
</feature>
<dbReference type="InterPro" id="IPR011527">
    <property type="entry name" value="ABC1_TM_dom"/>
</dbReference>
<feature type="domain" description="ABC transporter" evidence="6">
    <location>
        <begin position="504"/>
        <end position="740"/>
    </location>
</feature>
<evidence type="ECO:0000259" key="7">
    <source>
        <dbReference type="PROSITE" id="PS50929"/>
    </source>
</evidence>
<name>A0ABT8QY64_9BACT</name>